<evidence type="ECO:0000256" key="1">
    <source>
        <dbReference type="ARBA" id="ARBA00022729"/>
    </source>
</evidence>
<dbReference type="PANTHER" id="PTHR47197">
    <property type="entry name" value="PROTEIN NIRF"/>
    <property type="match status" value="1"/>
</dbReference>
<evidence type="ECO:0000313" key="3">
    <source>
        <dbReference type="EMBL" id="KTD27152.1"/>
    </source>
</evidence>
<dbReference type="InterPro" id="IPR015943">
    <property type="entry name" value="WD40/YVTN_repeat-like_dom_sf"/>
</dbReference>
<proteinExistence type="predicted"/>
<feature type="domain" description="YNCE-like beta-propeller" evidence="2">
    <location>
        <begin position="45"/>
        <end position="373"/>
    </location>
</feature>
<dbReference type="STRING" id="466.Lmac_1400"/>
<gene>
    <name evidence="3" type="ORF">Lmac_1400</name>
</gene>
<dbReference type="InterPro" id="IPR051200">
    <property type="entry name" value="Host-pathogen_enzymatic-act"/>
</dbReference>
<dbReference type="InterPro" id="IPR011045">
    <property type="entry name" value="N2O_reductase_N"/>
</dbReference>
<keyword evidence="4" id="KW-1185">Reference proteome</keyword>
<sequence length="391" mass="43193">MRIKRTIFFLASVSLIGLVLTDFIKNKPLFSITRSEAATQAEEITPLVTPSVYANANAGMLSDATKDALPRVYVPNSEEGTVSVIDPATYKVVDTFKTGTLPQHVVPSYDLNTLWVLNNHSNTVTPINPTTAKPGKAIRVTDPYNLYYTPDGRFAIVVCEAHRQLEFHDPQTMKLVEIMPAKCKGLNHMDFTQDNRYGVVTCEFSSQLMKFDVEKHKVVGYLSLGTRKTSMPQDIRLSPDGRTFYVADMMRDGVVLIDADSFREIGFIPTGKGTHAVYPSRDGHYFYVSNRGCHQLHCPPNGPGSITVIDPKTQTIVTNWPIPGGGSPDMGNVNADGTELWLSGRYDSEVYVFNTANGVLTHRIQVGEGPHGLTVWPQPGRFSLGHTGNMR</sequence>
<evidence type="ECO:0000313" key="4">
    <source>
        <dbReference type="Proteomes" id="UP000054908"/>
    </source>
</evidence>
<reference evidence="3 4" key="1">
    <citation type="submission" date="2015-11" db="EMBL/GenBank/DDBJ databases">
        <title>Genomic analysis of 38 Legionella species identifies large and diverse effector repertoires.</title>
        <authorList>
            <person name="Burstein D."/>
            <person name="Amaro F."/>
            <person name="Zusman T."/>
            <person name="Lifshitz Z."/>
            <person name="Cohen O."/>
            <person name="Gilbert J.A."/>
            <person name="Pupko T."/>
            <person name="Shuman H.A."/>
            <person name="Segal G."/>
        </authorList>
    </citation>
    <scope>NUCLEOTIDE SEQUENCE [LARGE SCALE GENOMIC DNA]</scope>
    <source>
        <strain evidence="3 4">PX-1-G2-E2</strain>
    </source>
</reference>
<dbReference type="InterPro" id="IPR011964">
    <property type="entry name" value="YVTN_b-propeller_repeat"/>
</dbReference>
<keyword evidence="1" id="KW-0732">Signal</keyword>
<dbReference type="PATRIC" id="fig|466.6.peg.1475"/>
<dbReference type="InterPro" id="IPR048433">
    <property type="entry name" value="YNCE-like_beta-prop"/>
</dbReference>
<evidence type="ECO:0000259" key="2">
    <source>
        <dbReference type="Pfam" id="PF21783"/>
    </source>
</evidence>
<dbReference type="OrthoDB" id="9776991at2"/>
<dbReference type="PANTHER" id="PTHR47197:SF3">
    <property type="entry name" value="DIHYDRO-HEME D1 DEHYDROGENASE"/>
    <property type="match status" value="1"/>
</dbReference>
<protein>
    <submittedName>
        <fullName evidence="3">Lactonase, 7-bladed beta-propeller</fullName>
    </submittedName>
</protein>
<dbReference type="AlphaFoldDB" id="A0A0W0W3W9"/>
<organism evidence="3 4">
    <name type="scientific">Legionella maceachernii</name>
    <dbReference type="NCBI Taxonomy" id="466"/>
    <lineage>
        <taxon>Bacteria</taxon>
        <taxon>Pseudomonadati</taxon>
        <taxon>Pseudomonadota</taxon>
        <taxon>Gammaproteobacteria</taxon>
        <taxon>Legionellales</taxon>
        <taxon>Legionellaceae</taxon>
        <taxon>Legionella</taxon>
    </lineage>
</organism>
<dbReference type="Gene3D" id="2.130.10.10">
    <property type="entry name" value="YVTN repeat-like/Quinoprotein amine dehydrogenase"/>
    <property type="match status" value="2"/>
</dbReference>
<dbReference type="RefSeq" id="WP_058452170.1">
    <property type="nucleotide sequence ID" value="NZ_CAAAIB010000013.1"/>
</dbReference>
<dbReference type="EMBL" id="LNYL01000033">
    <property type="protein sequence ID" value="KTD27152.1"/>
    <property type="molecule type" value="Genomic_DNA"/>
</dbReference>
<dbReference type="Pfam" id="PF21783">
    <property type="entry name" value="YNCE"/>
    <property type="match status" value="1"/>
</dbReference>
<dbReference type="SUPFAM" id="SSF50974">
    <property type="entry name" value="Nitrous oxide reductase, N-terminal domain"/>
    <property type="match status" value="1"/>
</dbReference>
<accession>A0A0W0W3W9</accession>
<comment type="caution">
    <text evidence="3">The sequence shown here is derived from an EMBL/GenBank/DDBJ whole genome shotgun (WGS) entry which is preliminary data.</text>
</comment>
<name>A0A0W0W3W9_9GAMM</name>
<dbReference type="Proteomes" id="UP000054908">
    <property type="component" value="Unassembled WGS sequence"/>
</dbReference>
<dbReference type="NCBIfam" id="TIGR02276">
    <property type="entry name" value="beta_rpt_yvtn"/>
    <property type="match status" value="1"/>
</dbReference>